<dbReference type="GO" id="GO:0016020">
    <property type="term" value="C:membrane"/>
    <property type="evidence" value="ECO:0007669"/>
    <property type="project" value="UniProtKB-SubCell"/>
</dbReference>
<dbReference type="PANTHER" id="PTHR31113:SF20">
    <property type="entry name" value="UPF0496 PROTEIN 2-RELATED"/>
    <property type="match status" value="1"/>
</dbReference>
<evidence type="ECO:0000256" key="3">
    <source>
        <dbReference type="ARBA" id="ARBA00022692"/>
    </source>
</evidence>
<reference evidence="7" key="1">
    <citation type="submission" date="2019-09" db="EMBL/GenBank/DDBJ databases">
        <authorList>
            <person name="Zhang L."/>
        </authorList>
    </citation>
    <scope>NUCLEOTIDE SEQUENCE</scope>
</reference>
<feature type="transmembrane region" description="Helical" evidence="6">
    <location>
        <begin position="78"/>
        <end position="96"/>
    </location>
</feature>
<accession>A0A5K1GUA4</accession>
<dbReference type="Pfam" id="PF05055">
    <property type="entry name" value="DUF677"/>
    <property type="match status" value="1"/>
</dbReference>
<proteinExistence type="inferred from homology"/>
<dbReference type="Gramene" id="NC9G0145930.1">
    <property type="protein sequence ID" value="NC9G0145930.1:cds"/>
    <property type="gene ID" value="NC9G0145930"/>
</dbReference>
<dbReference type="InterPro" id="IPR007749">
    <property type="entry name" value="DUF677"/>
</dbReference>
<evidence type="ECO:0000256" key="5">
    <source>
        <dbReference type="ARBA" id="ARBA00023136"/>
    </source>
</evidence>
<dbReference type="EMBL" id="LR721787">
    <property type="protein sequence ID" value="VVW79202.1"/>
    <property type="molecule type" value="Genomic_DNA"/>
</dbReference>
<evidence type="ECO:0000256" key="6">
    <source>
        <dbReference type="SAM" id="Phobius"/>
    </source>
</evidence>
<keyword evidence="5 6" id="KW-0472">Membrane</keyword>
<dbReference type="AlphaFoldDB" id="A0A5K1GUA4"/>
<comment type="similarity">
    <text evidence="2">Belongs to the UPF0496 family.</text>
</comment>
<evidence type="ECO:0000256" key="4">
    <source>
        <dbReference type="ARBA" id="ARBA00022989"/>
    </source>
</evidence>
<evidence type="ECO:0000313" key="7">
    <source>
        <dbReference type="EMBL" id="VVW79202.1"/>
    </source>
</evidence>
<protein>
    <submittedName>
        <fullName evidence="7">Uncharacterized protein</fullName>
    </submittedName>
</protein>
<keyword evidence="3 6" id="KW-0812">Transmembrane</keyword>
<organism evidence="7">
    <name type="scientific">Nymphaea colorata</name>
    <name type="common">pocket water lily</name>
    <dbReference type="NCBI Taxonomy" id="210225"/>
    <lineage>
        <taxon>Eukaryota</taxon>
        <taxon>Viridiplantae</taxon>
        <taxon>Streptophyta</taxon>
        <taxon>Embryophyta</taxon>
        <taxon>Tracheophyta</taxon>
        <taxon>Spermatophyta</taxon>
        <taxon>Magnoliopsida</taxon>
        <taxon>Nymphaeales</taxon>
        <taxon>Nymphaeaceae</taxon>
        <taxon>Nymphaea</taxon>
    </lineage>
</organism>
<evidence type="ECO:0000256" key="2">
    <source>
        <dbReference type="ARBA" id="ARBA00009074"/>
    </source>
</evidence>
<dbReference type="PANTHER" id="PTHR31113">
    <property type="entry name" value="UPF0496 PROTEIN 3-RELATED"/>
    <property type="match status" value="1"/>
</dbReference>
<keyword evidence="4 6" id="KW-1133">Transmembrane helix</keyword>
<evidence type="ECO:0000256" key="1">
    <source>
        <dbReference type="ARBA" id="ARBA00004370"/>
    </source>
</evidence>
<name>A0A5K1GUA4_9MAGN</name>
<gene>
    <name evidence="7" type="ORF">NYM_LOCUS26897</name>
</gene>
<sequence>MGELSSSTILDNPLSICPPTQFRTIHDLYSSMQKKLTKRKRKITKRVKLIGLVKKLSSAGLILACTAVGVFLALHGCAGVLAAPLALPGFCTKMVMKLKRLRAFRTNFLNTLSAQLDAAARAAYILIRDFHTMSRLVIRLHDEIEHNRAVIKICLRNRERHTLQEILRELRLSRGGFVEQLNELEEHVYLCFLTIVT</sequence>
<comment type="subcellular location">
    <subcellularLocation>
        <location evidence="1">Membrane</location>
    </subcellularLocation>
</comment>